<dbReference type="InterPro" id="IPR011683">
    <property type="entry name" value="Glyco_hydro_53"/>
</dbReference>
<comment type="similarity">
    <text evidence="1 4">Belongs to the glycosyl hydrolase 53 family.</text>
</comment>
<keyword evidence="3 4" id="KW-0326">Glycosidase</keyword>
<dbReference type="PANTHER" id="PTHR34983">
    <property type="entry name" value="ARABINOGALACTAN ENDO-BETA-1,4-GALACTANASE A"/>
    <property type="match status" value="1"/>
</dbReference>
<dbReference type="SUPFAM" id="SSF51445">
    <property type="entry name" value="(Trans)glycosidases"/>
    <property type="match status" value="1"/>
</dbReference>
<proteinExistence type="inferred from homology"/>
<organism evidence="5 6">
    <name type="scientific">Jutongia huaianensis</name>
    <dbReference type="NCBI Taxonomy" id="2763668"/>
    <lineage>
        <taxon>Bacteria</taxon>
        <taxon>Bacillati</taxon>
        <taxon>Bacillota</taxon>
        <taxon>Clostridia</taxon>
        <taxon>Lachnospirales</taxon>
        <taxon>Lachnospiraceae</taxon>
        <taxon>Jutongia</taxon>
    </lineage>
</organism>
<keyword evidence="6" id="KW-1185">Reference proteome</keyword>
<evidence type="ECO:0000313" key="5">
    <source>
        <dbReference type="EMBL" id="MBC8562376.1"/>
    </source>
</evidence>
<gene>
    <name evidence="5" type="ORF">H8704_06990</name>
</gene>
<dbReference type="Pfam" id="PF07745">
    <property type="entry name" value="Glyco_hydro_53"/>
    <property type="match status" value="1"/>
</dbReference>
<comment type="catalytic activity">
    <reaction evidence="4">
        <text>The enzyme specifically hydrolyzes (1-&gt;4)-beta-D-galactosidic linkages in type I arabinogalactans.</text>
        <dbReference type="EC" id="3.2.1.89"/>
    </reaction>
</comment>
<name>A0ABR7N174_9FIRM</name>
<dbReference type="EC" id="3.2.1.89" evidence="4"/>
<dbReference type="RefSeq" id="WP_118679144.1">
    <property type="nucleotide sequence ID" value="NZ_JACRSX010000006.1"/>
</dbReference>
<accession>A0ABR7N174</accession>
<protein>
    <recommendedName>
        <fullName evidence="4">Arabinogalactan endo-beta-1,4-galactanase</fullName>
        <ecNumber evidence="4">3.2.1.89</ecNumber>
    </recommendedName>
</protein>
<reference evidence="5 6" key="1">
    <citation type="submission" date="2020-08" db="EMBL/GenBank/DDBJ databases">
        <title>Genome public.</title>
        <authorList>
            <person name="Liu C."/>
            <person name="Sun Q."/>
        </authorList>
    </citation>
    <scope>NUCLEOTIDE SEQUENCE [LARGE SCALE GENOMIC DNA]</scope>
    <source>
        <strain evidence="5 6">NSJ-37</strain>
    </source>
</reference>
<keyword evidence="2 4" id="KW-0378">Hydrolase</keyword>
<comment type="caution">
    <text evidence="5">The sequence shown here is derived from an EMBL/GenBank/DDBJ whole genome shotgun (WGS) entry which is preliminary data.</text>
</comment>
<evidence type="ECO:0000256" key="3">
    <source>
        <dbReference type="ARBA" id="ARBA00023295"/>
    </source>
</evidence>
<evidence type="ECO:0000313" key="6">
    <source>
        <dbReference type="Proteomes" id="UP000606193"/>
    </source>
</evidence>
<dbReference type="InterPro" id="IPR017853">
    <property type="entry name" value="GH"/>
</dbReference>
<evidence type="ECO:0000256" key="4">
    <source>
        <dbReference type="RuleBase" id="RU361192"/>
    </source>
</evidence>
<evidence type="ECO:0000256" key="2">
    <source>
        <dbReference type="ARBA" id="ARBA00022801"/>
    </source>
</evidence>
<evidence type="ECO:0000256" key="1">
    <source>
        <dbReference type="ARBA" id="ARBA00010687"/>
    </source>
</evidence>
<dbReference type="Gene3D" id="3.20.20.80">
    <property type="entry name" value="Glycosidases"/>
    <property type="match status" value="1"/>
</dbReference>
<sequence>MKMIKGMDISTLLEEEACGAKYYDFGEEADLLDILKRYGVNSVRLRLWNDPYDEQGNPYGAGTNDLDKTICMAKRAKASGMGFLLDYHYSDFWADPGKQIVPKAWQGYGPEQLEEAVYEYTVSTMTVLREAGVAPTMVQVGNELTNGLLWPTGQKPNFDQLAKYINAGIRGVREVDDQVKIMIHLDNGGFNEMYVEWFDHFMERGEDFDVIGLSYYPFWHGTLDQLEYNMRDLAKRYQKELVVAEVSMGFTMEDYRDREGDPDKRLKGMATKPELVENLEYPMTPKGQADFMEDIMHRIKSVPGGLGFYYWEPAWIPVPGCGWATEAALRYTGEEGPGGNEWANQALFDYDGNSLPALRRIRDFR</sequence>
<dbReference type="PANTHER" id="PTHR34983:SF2">
    <property type="entry name" value="ENDO-BETA-1,4-GALACTANASE"/>
    <property type="match status" value="1"/>
</dbReference>
<dbReference type="GO" id="GO:0016787">
    <property type="term" value="F:hydrolase activity"/>
    <property type="evidence" value="ECO:0007669"/>
    <property type="project" value="UniProtKB-KW"/>
</dbReference>
<dbReference type="EMBL" id="JACRSX010000006">
    <property type="protein sequence ID" value="MBC8562376.1"/>
    <property type="molecule type" value="Genomic_DNA"/>
</dbReference>
<dbReference type="Proteomes" id="UP000606193">
    <property type="component" value="Unassembled WGS sequence"/>
</dbReference>